<evidence type="ECO:0000256" key="7">
    <source>
        <dbReference type="HAMAP-Rule" id="MF_00241"/>
    </source>
</evidence>
<dbReference type="SMART" id="SM00478">
    <property type="entry name" value="ENDO3c"/>
    <property type="match status" value="1"/>
</dbReference>
<dbReference type="PIRSF" id="PIRSF005954">
    <property type="entry name" value="Thrmst_ogg"/>
    <property type="match status" value="1"/>
</dbReference>
<dbReference type="InterPro" id="IPR003265">
    <property type="entry name" value="HhH-GPD_domain"/>
</dbReference>
<keyword evidence="1 7" id="KW-0227">DNA damage</keyword>
<dbReference type="AlphaFoldDB" id="A0A8G2L725"/>
<dbReference type="EMBL" id="FWYE01000001">
    <property type="protein sequence ID" value="SMD30627.1"/>
    <property type="molecule type" value="Genomic_DNA"/>
</dbReference>
<keyword evidence="5 7" id="KW-0511">Multifunctional enzyme</keyword>
<protein>
    <recommendedName>
        <fullName evidence="7">8-oxoguanine DNA glycosylase/AP lyase</fullName>
    </recommendedName>
    <domain>
        <recommendedName>
            <fullName evidence="7">8-oxoguanine DNA glycosylase</fullName>
            <shortName evidence="7">8-oxoG DNA glycosylase</shortName>
            <ecNumber evidence="7">3.2.2.-</ecNumber>
        </recommendedName>
    </domain>
    <domain>
        <recommendedName>
            <fullName evidence="7">DNA-(apurinic or apyrimidinic site) lyase</fullName>
            <shortName evidence="7">AP lyase</shortName>
            <ecNumber evidence="7">4.2.99.18</ecNumber>
        </recommendedName>
    </domain>
</protein>
<feature type="site" description="Important for guanine/8-oxoguanine distinction" evidence="7">
    <location>
        <position position="209"/>
    </location>
</feature>
<evidence type="ECO:0000313" key="10">
    <source>
        <dbReference type="Proteomes" id="UP000192315"/>
    </source>
</evidence>
<evidence type="ECO:0000256" key="1">
    <source>
        <dbReference type="ARBA" id="ARBA00022763"/>
    </source>
</evidence>
<dbReference type="GO" id="GO:0140078">
    <property type="term" value="F:class I DNA-(apurinic or apyrimidinic site) endonuclease activity"/>
    <property type="evidence" value="ECO:0007669"/>
    <property type="project" value="UniProtKB-EC"/>
</dbReference>
<dbReference type="Pfam" id="PF22175">
    <property type="entry name" value="Ogg-HhH"/>
    <property type="match status" value="1"/>
</dbReference>
<keyword evidence="3 7" id="KW-0234">DNA repair</keyword>
<evidence type="ECO:0000256" key="5">
    <source>
        <dbReference type="ARBA" id="ARBA00023268"/>
    </source>
</evidence>
<evidence type="ECO:0000256" key="2">
    <source>
        <dbReference type="ARBA" id="ARBA00022801"/>
    </source>
</evidence>
<comment type="function">
    <text evidence="7">Catalyzes the excision of an oxidatively damaged form of guanine (7,8-dihydro-8-oxoguanine = 8-oxoG) from DNA. Also cleaves the DNA backbone at apurinic/apyrimidinic sites (AP sites).</text>
</comment>
<dbReference type="EC" id="3.2.2.-" evidence="7"/>
<evidence type="ECO:0000256" key="6">
    <source>
        <dbReference type="ARBA" id="ARBA00023295"/>
    </source>
</evidence>
<proteinExistence type="inferred from homology"/>
<dbReference type="Proteomes" id="UP000192315">
    <property type="component" value="Unassembled WGS sequence"/>
</dbReference>
<feature type="active site" evidence="7">
    <location>
        <position position="132"/>
    </location>
</feature>
<accession>A0A8G2L725</accession>
<feature type="active site" evidence="7">
    <location>
        <position position="150"/>
    </location>
</feature>
<evidence type="ECO:0000256" key="3">
    <source>
        <dbReference type="ARBA" id="ARBA00023204"/>
    </source>
</evidence>
<dbReference type="HAMAP" id="MF_00241">
    <property type="entry name" value="Ogg"/>
    <property type="match status" value="1"/>
</dbReference>
<dbReference type="GO" id="GO:0016799">
    <property type="term" value="F:hydrolase activity, hydrolyzing N-glycosyl compounds"/>
    <property type="evidence" value="ECO:0007669"/>
    <property type="project" value="UniProtKB-UniRule"/>
</dbReference>
<gene>
    <name evidence="7" type="primary">ogg</name>
    <name evidence="9" type="ORF">SAMN02745355_0517</name>
</gene>
<comment type="caution">
    <text evidence="9">The sequence shown here is derived from an EMBL/GenBank/DDBJ whole genome shotgun (WGS) entry which is preliminary data.</text>
</comment>
<dbReference type="RefSeq" id="WP_084272541.1">
    <property type="nucleotide sequence ID" value="NZ_FWYE01000001.1"/>
</dbReference>
<dbReference type="NCBIfam" id="NF002305">
    <property type="entry name" value="PRK01229.1"/>
    <property type="match status" value="1"/>
</dbReference>
<dbReference type="Gene3D" id="1.10.1670.10">
    <property type="entry name" value="Helix-hairpin-Helix base-excision DNA repair enzymes (C-terminal)"/>
    <property type="match status" value="1"/>
</dbReference>
<comment type="similarity">
    <text evidence="7">Belongs to the type-2 OGG1 family.</text>
</comment>
<dbReference type="GO" id="GO:0006284">
    <property type="term" value="P:base-excision repair"/>
    <property type="evidence" value="ECO:0007669"/>
    <property type="project" value="UniProtKB-UniRule"/>
</dbReference>
<dbReference type="Gene3D" id="1.10.340.30">
    <property type="entry name" value="Hypothetical protein, domain 2"/>
    <property type="match status" value="1"/>
</dbReference>
<evidence type="ECO:0000313" key="9">
    <source>
        <dbReference type="EMBL" id="SMD30627.1"/>
    </source>
</evidence>
<dbReference type="InterPro" id="IPR012092">
    <property type="entry name" value="DNA_glyclase/AP_lyase_Ogg"/>
</dbReference>
<evidence type="ECO:0000259" key="8">
    <source>
        <dbReference type="SMART" id="SM00478"/>
    </source>
</evidence>
<evidence type="ECO:0000256" key="4">
    <source>
        <dbReference type="ARBA" id="ARBA00023239"/>
    </source>
</evidence>
<comment type="catalytic activity">
    <reaction evidence="7">
        <text>2'-deoxyribonucleotide-(2'-deoxyribose 5'-phosphate)-2'-deoxyribonucleotide-DNA = a 3'-end 2'-deoxyribonucleotide-(2,3-dehydro-2,3-deoxyribose 5'-phosphate)-DNA + a 5'-end 5'-phospho-2'-deoxyribonucleoside-DNA + H(+)</text>
        <dbReference type="Rhea" id="RHEA:66592"/>
        <dbReference type="Rhea" id="RHEA-COMP:13180"/>
        <dbReference type="Rhea" id="RHEA-COMP:16897"/>
        <dbReference type="Rhea" id="RHEA-COMP:17067"/>
        <dbReference type="ChEBI" id="CHEBI:15378"/>
        <dbReference type="ChEBI" id="CHEBI:136412"/>
        <dbReference type="ChEBI" id="CHEBI:157695"/>
        <dbReference type="ChEBI" id="CHEBI:167181"/>
        <dbReference type="EC" id="4.2.99.18"/>
    </reaction>
</comment>
<keyword evidence="6 7" id="KW-0326">Glycosidase</keyword>
<dbReference type="SUPFAM" id="SSF48150">
    <property type="entry name" value="DNA-glycosylase"/>
    <property type="match status" value="1"/>
</dbReference>
<feature type="domain" description="HhH-GPD" evidence="8">
    <location>
        <begin position="49"/>
        <end position="207"/>
    </location>
</feature>
<dbReference type="CDD" id="cd00056">
    <property type="entry name" value="ENDO3c"/>
    <property type="match status" value="1"/>
</dbReference>
<organism evidence="9 10">
    <name type="scientific">Picrophilus torridus (strain ATCC 700027 / DSM 9790 / JCM 10055 / NBRC 100828 / KAW 2/3)</name>
    <dbReference type="NCBI Taxonomy" id="1122961"/>
    <lineage>
        <taxon>Archaea</taxon>
        <taxon>Methanobacteriati</taxon>
        <taxon>Thermoplasmatota</taxon>
        <taxon>Thermoplasmata</taxon>
        <taxon>Thermoplasmatales</taxon>
        <taxon>Picrophilaceae</taxon>
        <taxon>Picrophilus</taxon>
    </lineage>
</organism>
<reference evidence="9 10" key="1">
    <citation type="submission" date="2017-04" db="EMBL/GenBank/DDBJ databases">
        <authorList>
            <person name="Varghese N."/>
            <person name="Submissions S."/>
        </authorList>
    </citation>
    <scope>NUCLEOTIDE SEQUENCE [LARGE SCALE GENOMIC DNA]</scope>
    <source>
        <strain evidence="9 10">DSM 9789</strain>
    </source>
</reference>
<name>A0A8G2L725_PICTO</name>
<dbReference type="EC" id="4.2.99.18" evidence="7"/>
<sequence>MISSDYIKDKILEIENIQGNLIRSRISEFKRLKKSDKYTLFKELSFCILTANTSAELGLKCQAYINDGFYRLDYNDLREELIKVHYRFYNKRASYIIGARDIIDDLEYIVNMDDHFRAREILIERVKGIGYKEASHFLRNVGIFDFAILDKHIIKFMKNNYYIKYENNSSRRRYLENEIVFNELAKKFNMEPGVFDLYIWYIETGKILK</sequence>
<keyword evidence="10" id="KW-1185">Reference proteome</keyword>
<keyword evidence="2 7" id="KW-0378">Hydrolase</keyword>
<keyword evidence="4 7" id="KW-0456">Lyase</keyword>
<dbReference type="InterPro" id="IPR023170">
    <property type="entry name" value="HhH_base_excis_C"/>
</dbReference>
<dbReference type="InterPro" id="IPR011257">
    <property type="entry name" value="DNA_glycosylase"/>
</dbReference>